<dbReference type="InterPro" id="IPR018948">
    <property type="entry name" value="GTP-bd_TrmE_N"/>
</dbReference>
<comment type="subcellular location">
    <subcellularLocation>
        <location evidence="6">Cytoplasm</location>
    </subcellularLocation>
</comment>
<evidence type="ECO:0000313" key="9">
    <source>
        <dbReference type="EMBL" id="BET39547.1"/>
    </source>
</evidence>
<feature type="binding site" evidence="6">
    <location>
        <begin position="247"/>
        <end position="253"/>
    </location>
    <ligand>
        <name>GTP</name>
        <dbReference type="ChEBI" id="CHEBI:37565"/>
    </ligand>
</feature>
<comment type="function">
    <text evidence="6">Exhibits a very high intrinsic GTPase hydrolysis rate. Involved in the addition of a carboxymethylaminomethyl (cmnm) group at the wobble position (U34) of certain tRNAs, forming tRNA-cmnm(5)s(2)U34.</text>
</comment>
<keyword evidence="4 6" id="KW-0630">Potassium</keyword>
<dbReference type="InterPro" id="IPR005225">
    <property type="entry name" value="Small_GTP-bd"/>
</dbReference>
<dbReference type="InterPro" id="IPR031168">
    <property type="entry name" value="G_TrmE"/>
</dbReference>
<reference evidence="10" key="1">
    <citation type="journal article" date="2024" name="FEMS Microbiol. Lett.">
        <title>Genomic insights into Spiroplasma endosymbionts that induce male-killing and protective phenotypes in the pea aphid.</title>
        <authorList>
            <person name="Arai H."/>
            <person name="Legeai F."/>
            <person name="Kageyama D."/>
            <person name="Sugio A."/>
            <person name="Simon J.C."/>
        </authorList>
    </citation>
    <scope>NUCLEOTIDE SEQUENCE [LARGE SCALE GENOMIC DNA]</scope>
    <source>
        <strain evidence="10">sAp269</strain>
    </source>
</reference>
<dbReference type="PROSITE" id="PS51709">
    <property type="entry name" value="G_TRME"/>
    <property type="match status" value="1"/>
</dbReference>
<evidence type="ECO:0000256" key="7">
    <source>
        <dbReference type="RuleBase" id="RU003313"/>
    </source>
</evidence>
<comment type="similarity">
    <text evidence="1 6 7">Belongs to the TRAFAC class TrmE-Era-EngA-EngB-Septin-like GTPase superfamily. TrmE GTPase family.</text>
</comment>
<feature type="binding site" evidence="6">
    <location>
        <position position="22"/>
    </location>
    <ligand>
        <name>(6S)-5-formyl-5,6,7,8-tetrahydrofolate</name>
        <dbReference type="ChEBI" id="CHEBI:57457"/>
    </ligand>
</feature>
<dbReference type="Gene3D" id="3.30.1360.120">
    <property type="entry name" value="Probable tRNA modification gtpase trme, domain 1"/>
    <property type="match status" value="1"/>
</dbReference>
<feature type="binding site" evidence="6">
    <location>
        <position position="82"/>
    </location>
    <ligand>
        <name>(6S)-5-formyl-5,6,7,8-tetrahydrofolate</name>
        <dbReference type="ChEBI" id="CHEBI:57457"/>
    </ligand>
</feature>
<dbReference type="CDD" id="cd04164">
    <property type="entry name" value="trmE"/>
    <property type="match status" value="1"/>
</dbReference>
<keyword evidence="10" id="KW-1185">Reference proteome</keyword>
<dbReference type="Gene3D" id="1.20.120.430">
    <property type="entry name" value="tRNA modification GTPase MnmE domain 2"/>
    <property type="match status" value="1"/>
</dbReference>
<dbReference type="EC" id="3.6.-.-" evidence="6"/>
<evidence type="ECO:0000259" key="8">
    <source>
        <dbReference type="PROSITE" id="PS51709"/>
    </source>
</evidence>
<feature type="binding site" evidence="6">
    <location>
        <position position="451"/>
    </location>
    <ligand>
        <name>(6S)-5-formyl-5,6,7,8-tetrahydrofolate</name>
        <dbReference type="ChEBI" id="CHEBI:57457"/>
    </ligand>
</feature>
<evidence type="ECO:0000256" key="5">
    <source>
        <dbReference type="ARBA" id="ARBA00023134"/>
    </source>
</evidence>
<keyword evidence="6" id="KW-0479">Metal-binding</keyword>
<dbReference type="NCBIfam" id="TIGR00231">
    <property type="entry name" value="small_GTP"/>
    <property type="match status" value="1"/>
</dbReference>
<feature type="binding site" evidence="6">
    <location>
        <begin position="228"/>
        <end position="233"/>
    </location>
    <ligand>
        <name>GTP</name>
        <dbReference type="ChEBI" id="CHEBI:37565"/>
    </ligand>
</feature>
<feature type="binding site" evidence="6">
    <location>
        <position position="253"/>
    </location>
    <ligand>
        <name>Mg(2+)</name>
        <dbReference type="ChEBI" id="CHEBI:18420"/>
    </ligand>
</feature>
<sequence length="451" mass="50512">MLNDTITATATAPLNQAISIIRISGKDTYELLNKVFDKNILNQKGHTLITGYIIDHNKNKIDQVVLSCYRAPKSFTGEDTIEINCHGGVLITQKILQLLLSTGIRMATRGEFTRRAYLNDKIDLIEAEAINDLIMAENNTILKTAINSLSGKTRLLIDELSSELLTLIANITVNIDYPEYDGVEEKTINNVIPLVEKFLNKIKVIKEHSKITKTIKEGINTVIIGKPNVGKSSLLNVLLNEDKAIVSNEEGTTRDLVEGKINLGDISLKLIDTAGIRHTLNDIEKAGIDKSHKALNEADLIILVLDGSKDLSVEDKQLLGKIKHKNYLIAINKTDLRLKLKLDIKNNFNVVKVSAIMGEIENLILGIKNKIITTEINFDKELLFANTRQLAYLDEIELSISEALKDLKRNISIDLIIVHLQTAWNKILEMQGKKFETNLLDEIFKRFCLGK</sequence>
<comment type="caution">
    <text evidence="6">Lacks conserved residue(s) required for the propagation of feature annotation.</text>
</comment>
<evidence type="ECO:0000256" key="1">
    <source>
        <dbReference type="ARBA" id="ARBA00011043"/>
    </source>
</evidence>
<feature type="binding site" evidence="6">
    <location>
        <position position="232"/>
    </location>
    <ligand>
        <name>Mg(2+)</name>
        <dbReference type="ChEBI" id="CHEBI:18420"/>
    </ligand>
</feature>
<keyword evidence="2 6" id="KW-0819">tRNA processing</keyword>
<keyword evidence="3 6" id="KW-0547">Nucleotide-binding</keyword>
<evidence type="ECO:0000256" key="6">
    <source>
        <dbReference type="HAMAP-Rule" id="MF_00379"/>
    </source>
</evidence>
<evidence type="ECO:0000256" key="4">
    <source>
        <dbReference type="ARBA" id="ARBA00022958"/>
    </source>
</evidence>
<dbReference type="InterPro" id="IPR027417">
    <property type="entry name" value="P-loop_NTPase"/>
</dbReference>
<comment type="subunit">
    <text evidence="6">Homodimer. Heterotetramer of two MnmE and two MnmG subunits.</text>
</comment>
<organism evidence="9 10">
    <name type="scientific">Spiroplasma ixodetis</name>
    <dbReference type="NCBI Taxonomy" id="2141"/>
    <lineage>
        <taxon>Bacteria</taxon>
        <taxon>Bacillati</taxon>
        <taxon>Mycoplasmatota</taxon>
        <taxon>Mollicutes</taxon>
        <taxon>Entomoplasmatales</taxon>
        <taxon>Spiroplasmataceae</taxon>
        <taxon>Spiroplasma</taxon>
    </lineage>
</organism>
<dbReference type="Pfam" id="PF01926">
    <property type="entry name" value="MMR_HSR1"/>
    <property type="match status" value="1"/>
</dbReference>
<dbReference type="Pfam" id="PF12631">
    <property type="entry name" value="MnmE_helical"/>
    <property type="match status" value="1"/>
</dbReference>
<keyword evidence="6" id="KW-0378">Hydrolase</keyword>
<dbReference type="NCBIfam" id="TIGR00450">
    <property type="entry name" value="mnmE_trmE_thdF"/>
    <property type="match status" value="1"/>
</dbReference>
<dbReference type="HAMAP" id="MF_00379">
    <property type="entry name" value="GTPase_MnmE"/>
    <property type="match status" value="1"/>
</dbReference>
<dbReference type="Pfam" id="PF10396">
    <property type="entry name" value="TrmE_N"/>
    <property type="match status" value="1"/>
</dbReference>
<dbReference type="InterPro" id="IPR025867">
    <property type="entry name" value="MnmE_helical"/>
</dbReference>
<feature type="domain" description="TrmE-type G" evidence="8">
    <location>
        <begin position="218"/>
        <end position="372"/>
    </location>
</feature>
<evidence type="ECO:0000313" key="10">
    <source>
        <dbReference type="Proteomes" id="UP001473424"/>
    </source>
</evidence>
<dbReference type="RefSeq" id="WP_353306301.1">
    <property type="nucleotide sequence ID" value="NZ_AP028955.1"/>
</dbReference>
<feature type="binding site" evidence="6">
    <location>
        <begin position="272"/>
        <end position="275"/>
    </location>
    <ligand>
        <name>GTP</name>
        <dbReference type="ChEBI" id="CHEBI:37565"/>
    </ligand>
</feature>
<dbReference type="SUPFAM" id="SSF52540">
    <property type="entry name" value="P-loop containing nucleoside triphosphate hydrolases"/>
    <property type="match status" value="1"/>
</dbReference>
<dbReference type="InterPro" id="IPR027266">
    <property type="entry name" value="TrmE/GcvT-like"/>
</dbReference>
<dbReference type="InterPro" id="IPR006073">
    <property type="entry name" value="GTP-bd"/>
</dbReference>
<keyword evidence="6" id="KW-0460">Magnesium</keyword>
<proteinExistence type="inferred from homology"/>
<dbReference type="EMBL" id="AP028955">
    <property type="protein sequence ID" value="BET39547.1"/>
    <property type="molecule type" value="Genomic_DNA"/>
</dbReference>
<gene>
    <name evidence="6 9" type="primary">mnmE</name>
    <name evidence="6" type="synonym">trmE</name>
    <name evidence="9" type="ORF">SAP269_21360</name>
</gene>
<dbReference type="Proteomes" id="UP001473424">
    <property type="component" value="Chromosome"/>
</dbReference>
<dbReference type="InterPro" id="IPR027368">
    <property type="entry name" value="MnmE_dom2"/>
</dbReference>
<dbReference type="CDD" id="cd14858">
    <property type="entry name" value="TrmE_N"/>
    <property type="match status" value="1"/>
</dbReference>
<dbReference type="PANTHER" id="PTHR42714">
    <property type="entry name" value="TRNA MODIFICATION GTPASE GTPBP3"/>
    <property type="match status" value="1"/>
</dbReference>
<comment type="cofactor">
    <cofactor evidence="6">
        <name>K(+)</name>
        <dbReference type="ChEBI" id="CHEBI:29103"/>
    </cofactor>
    <text evidence="6">Binds 1 potassium ion per subunit.</text>
</comment>
<dbReference type="Gene3D" id="3.40.50.300">
    <property type="entry name" value="P-loop containing nucleotide triphosphate hydrolases"/>
    <property type="match status" value="1"/>
</dbReference>
<evidence type="ECO:0000256" key="3">
    <source>
        <dbReference type="ARBA" id="ARBA00022741"/>
    </source>
</evidence>
<keyword evidence="5 6" id="KW-0342">GTP-binding</keyword>
<protein>
    <recommendedName>
        <fullName evidence="6">tRNA modification GTPase MnmE</fullName>
        <ecNumber evidence="6">3.6.-.-</ecNumber>
    </recommendedName>
</protein>
<dbReference type="InterPro" id="IPR004520">
    <property type="entry name" value="GTPase_MnmE"/>
</dbReference>
<name>A0ABN7BX48_9MOLU</name>
<accession>A0ABN7BX48</accession>
<feature type="binding site" evidence="6">
    <location>
        <position position="121"/>
    </location>
    <ligand>
        <name>(6S)-5-formyl-5,6,7,8-tetrahydrofolate</name>
        <dbReference type="ChEBI" id="CHEBI:57457"/>
    </ligand>
</feature>
<dbReference type="PANTHER" id="PTHR42714:SF2">
    <property type="entry name" value="TRNA MODIFICATION GTPASE GTPBP3, MITOCHONDRIAL"/>
    <property type="match status" value="1"/>
</dbReference>
<keyword evidence="6" id="KW-0963">Cytoplasm</keyword>
<evidence type="ECO:0000256" key="2">
    <source>
        <dbReference type="ARBA" id="ARBA00022694"/>
    </source>
</evidence>